<gene>
    <name evidence="2" type="ORF">ISN26_00850</name>
</gene>
<sequence length="138" mass="15007">ADHGIESTIVSVMPAEEPQLARTGAIPASAIAEVLGRPLAPASRHPSPGAKERHYRPRQEVRVLSEAKYRSCGNDPPAVAAKLWLAMPADPVAAARRFYQDVRALEHLPVRIIAVNELPPDAAWDALRDRLRRMAGPA</sequence>
<evidence type="ECO:0000259" key="1">
    <source>
        <dbReference type="Pfam" id="PF03481"/>
    </source>
</evidence>
<dbReference type="Gene3D" id="3.40.50.11030">
    <property type="entry name" value="Threonylcarbamoyl-AMP synthase, C-terminal domain"/>
    <property type="match status" value="1"/>
</dbReference>
<name>A0A930UB26_9GAMM</name>
<dbReference type="InterPro" id="IPR005145">
    <property type="entry name" value="Sua5_C"/>
</dbReference>
<reference evidence="2" key="1">
    <citation type="submission" date="2020-10" db="EMBL/GenBank/DDBJ databases">
        <title>An improved Amphimedon queenslandica hologenome assembly reveals how three proteobacterial symbionts can extend the metabolic phenotypic of their marine sponge host.</title>
        <authorList>
            <person name="Degnan B."/>
            <person name="Degnan S."/>
            <person name="Xiang X."/>
        </authorList>
    </citation>
    <scope>NUCLEOTIDE SEQUENCE</scope>
    <source>
        <strain evidence="2">AqS2</strain>
    </source>
</reference>
<dbReference type="Pfam" id="PF03481">
    <property type="entry name" value="Sua5_C"/>
    <property type="match status" value="1"/>
</dbReference>
<organism evidence="2 3">
    <name type="scientific">Candidatus Amphirhobacter heronislandensis</name>
    <dbReference type="NCBI Taxonomy" id="1732024"/>
    <lineage>
        <taxon>Bacteria</taxon>
        <taxon>Pseudomonadati</taxon>
        <taxon>Pseudomonadota</taxon>
        <taxon>Gammaproteobacteria</taxon>
        <taxon>Candidatus Tethybacterales</taxon>
        <taxon>Candidatus Tethybacteraceae</taxon>
        <taxon>Candidatus Amphirhobacter</taxon>
    </lineage>
</organism>
<feature type="non-terminal residue" evidence="2">
    <location>
        <position position="1"/>
    </location>
</feature>
<evidence type="ECO:0000313" key="3">
    <source>
        <dbReference type="Proteomes" id="UP000604381"/>
    </source>
</evidence>
<accession>A0A930UB26</accession>
<dbReference type="AlphaFoldDB" id="A0A930UB26"/>
<evidence type="ECO:0000313" key="2">
    <source>
        <dbReference type="EMBL" id="MBF2734640.1"/>
    </source>
</evidence>
<proteinExistence type="predicted"/>
<feature type="domain" description="Threonylcarbamoyl-AMP synthase C-terminal" evidence="1">
    <location>
        <begin position="28"/>
        <end position="136"/>
    </location>
</feature>
<dbReference type="InterPro" id="IPR038385">
    <property type="entry name" value="Sua5/YwlC_C"/>
</dbReference>
<dbReference type="Proteomes" id="UP000604381">
    <property type="component" value="Unassembled WGS sequence"/>
</dbReference>
<dbReference type="EMBL" id="JADHEI010000009">
    <property type="protein sequence ID" value="MBF2734640.1"/>
    <property type="molecule type" value="Genomic_DNA"/>
</dbReference>
<protein>
    <recommendedName>
        <fullName evidence="1">Threonylcarbamoyl-AMP synthase C-terminal domain-containing protein</fullName>
    </recommendedName>
</protein>
<keyword evidence="3" id="KW-1185">Reference proteome</keyword>
<comment type="caution">
    <text evidence="2">The sequence shown here is derived from an EMBL/GenBank/DDBJ whole genome shotgun (WGS) entry which is preliminary data.</text>
</comment>